<evidence type="ECO:0000256" key="9">
    <source>
        <dbReference type="ARBA" id="ARBA00023237"/>
    </source>
</evidence>
<evidence type="ECO:0000256" key="7">
    <source>
        <dbReference type="ARBA" id="ARBA00023077"/>
    </source>
</evidence>
<dbReference type="Proteomes" id="UP000024816">
    <property type="component" value="Unassembled WGS sequence"/>
</dbReference>
<evidence type="ECO:0000256" key="11">
    <source>
        <dbReference type="RuleBase" id="RU003357"/>
    </source>
</evidence>
<comment type="similarity">
    <text evidence="10 11">Belongs to the TonB-dependent receptor family.</text>
</comment>
<evidence type="ECO:0000256" key="2">
    <source>
        <dbReference type="ARBA" id="ARBA00022448"/>
    </source>
</evidence>
<keyword evidence="5 10" id="KW-0812">Transmembrane</keyword>
<dbReference type="Gene3D" id="3.55.50.30">
    <property type="match status" value="1"/>
</dbReference>
<keyword evidence="2 10" id="KW-0813">Transport</keyword>
<evidence type="ECO:0000256" key="12">
    <source>
        <dbReference type="SAM" id="MobiDB-lite"/>
    </source>
</evidence>
<dbReference type="Gene3D" id="2.40.170.20">
    <property type="entry name" value="TonB-dependent receptor, beta-barrel domain"/>
    <property type="match status" value="1"/>
</dbReference>
<dbReference type="Gene3D" id="2.170.130.10">
    <property type="entry name" value="TonB-dependent receptor, plug domain"/>
    <property type="match status" value="1"/>
</dbReference>
<keyword evidence="9 10" id="KW-0998">Cell outer membrane</keyword>
<dbReference type="InterPro" id="IPR037066">
    <property type="entry name" value="Plug_dom_sf"/>
</dbReference>
<evidence type="ECO:0000313" key="16">
    <source>
        <dbReference type="Proteomes" id="UP000024816"/>
    </source>
</evidence>
<keyword evidence="4" id="KW-0406">Ion transport</keyword>
<dbReference type="InterPro" id="IPR039426">
    <property type="entry name" value="TonB-dep_rcpt-like"/>
</dbReference>
<evidence type="ECO:0000259" key="14">
    <source>
        <dbReference type="SMART" id="SM00965"/>
    </source>
</evidence>
<dbReference type="Pfam" id="PF00593">
    <property type="entry name" value="TonB_dep_Rec_b-barrel"/>
    <property type="match status" value="1"/>
</dbReference>
<dbReference type="InterPro" id="IPR011662">
    <property type="entry name" value="Secretin/TonB_short_N"/>
</dbReference>
<dbReference type="GO" id="GO:0009279">
    <property type="term" value="C:cell outer membrane"/>
    <property type="evidence" value="ECO:0007669"/>
    <property type="project" value="UniProtKB-SubCell"/>
</dbReference>
<feature type="region of interest" description="Disordered" evidence="12">
    <location>
        <begin position="98"/>
        <end position="120"/>
    </location>
</feature>
<dbReference type="InterPro" id="IPR012910">
    <property type="entry name" value="Plug_dom"/>
</dbReference>
<dbReference type="PANTHER" id="PTHR47234">
    <property type="match status" value="1"/>
</dbReference>
<dbReference type="Pfam" id="PF07660">
    <property type="entry name" value="STN"/>
    <property type="match status" value="1"/>
</dbReference>
<dbReference type="OrthoDB" id="7394476at2"/>
<keyword evidence="3 10" id="KW-1134">Transmembrane beta strand</keyword>
<evidence type="ECO:0000256" key="6">
    <source>
        <dbReference type="ARBA" id="ARBA00023004"/>
    </source>
</evidence>
<feature type="chain" id="PRO_5001577927" evidence="13">
    <location>
        <begin position="21"/>
        <end position="895"/>
    </location>
</feature>
<sequence>MRSACLFLLTCVAAVLPAVAQTHSLRLPDMPLADAINLLAEQTDTVIIAEASDLAGLSAKPLSGQMEVDEALAALLSGTSLSVSRDRNGVWIIRRQQPERAAPESSAHRPPAIRPVPLPPPAIDLPRTYDTIIVTGSRAGLQAWESLSPVDVLDQTDLAAPVSDDFSDVLADNLPGFFVQRRPLSDGAVFVRPYSLRNLSADHTLILVNGKRRHRSAMLNTGGSQSPDLSKIPTNAIQRVEILRDGASAQYGSDAIAGVLNIITRDDALAEGFAQYSQYYEGDGIQKRLGLGGGARGGAGGFRLSLDYSDAAPTSRARQRLDALQYLEEHPEADIADPVQKWGQPEREDVRALLIADRDVGIGQLYTLINASRGQGVSDFNWRSPATPSVYAASAAFGDWSLIDIYPNGFTPQFGQEERDVSATLGLKGVSAGGLTYDFSAGFGENRIDYFLYDTINASMGPDSPTQFDAGGLRQQEFNLNADFRTRLPAPPSFARPIDLAFGLEHRLERYAIAAGDPASYEIGPGAVDGLTSGSNGFPGYTQDQAKTYDQTNWAAYADVEARPGDNSQLGVALRFEEFDTFGSRLNGKLSYRRDLLAGLAVRATVSTGFKAPTPAQLFSERTSQGVAPDTLDVYTNGRFSPTGPVADILSERPDVDIAPLKPETSINLSTGLVFRPMNGLVASADVYRTEVRDRIFTSENYTLDPVERMRLAALGVPGGESITEVGFYQNSFVTRTSGIDLVLDYDRRLVGGDLALGLSFNYNNTDVLNSDFVDNPSRVDRFERLYPRFSTHASAGFRRGPWSFHTKLRWIGPWVDYTNQDADFIQEFGAEVFIDASVSIELDDKTTLSFGAENLFNQYPDEAVLEVSKGLIYSRNAPYDTDGGQYFLRLSARF</sequence>
<keyword evidence="13" id="KW-0732">Signal</keyword>
<evidence type="ECO:0000256" key="5">
    <source>
        <dbReference type="ARBA" id="ARBA00022692"/>
    </source>
</evidence>
<dbReference type="EMBL" id="ARYJ01000007">
    <property type="protein sequence ID" value="KCZ87722.1"/>
    <property type="molecule type" value="Genomic_DNA"/>
</dbReference>
<evidence type="ECO:0000256" key="1">
    <source>
        <dbReference type="ARBA" id="ARBA00004571"/>
    </source>
</evidence>
<comment type="subcellular location">
    <subcellularLocation>
        <location evidence="1 10">Cell outer membrane</location>
        <topology evidence="1 10">Multi-pass membrane protein</topology>
    </subcellularLocation>
</comment>
<protein>
    <submittedName>
        <fullName evidence="15">TonB-dependent receptor</fullName>
    </submittedName>
</protein>
<keyword evidence="15" id="KW-0675">Receptor</keyword>
<evidence type="ECO:0000256" key="4">
    <source>
        <dbReference type="ARBA" id="ARBA00022496"/>
    </source>
</evidence>
<reference evidence="15 16" key="1">
    <citation type="journal article" date="2014" name="Antonie Van Leeuwenhoek">
        <title>Hyphomonas beringensis sp. nov. and Hyphomonas chukchiensis sp. nov., isolated from surface seawater of the Bering Sea and Chukchi Sea.</title>
        <authorList>
            <person name="Li C."/>
            <person name="Lai Q."/>
            <person name="Li G."/>
            <person name="Dong C."/>
            <person name="Wang J."/>
            <person name="Liao Y."/>
            <person name="Shao Z."/>
        </authorList>
    </citation>
    <scope>NUCLEOTIDE SEQUENCE [LARGE SCALE GENOMIC DNA]</scope>
    <source>
        <strain evidence="15 16">VP2</strain>
    </source>
</reference>
<feature type="signal peptide" evidence="13">
    <location>
        <begin position="1"/>
        <end position="20"/>
    </location>
</feature>
<keyword evidence="8 10" id="KW-0472">Membrane</keyword>
<dbReference type="PATRIC" id="fig|1280952.3.peg.2401"/>
<accession>A0A059FAU3</accession>
<comment type="caution">
    <text evidence="15">The sequence shown here is derived from an EMBL/GenBank/DDBJ whole genome shotgun (WGS) entry which is preliminary data.</text>
</comment>
<keyword evidence="7 11" id="KW-0798">TonB box</keyword>
<evidence type="ECO:0000313" key="15">
    <source>
        <dbReference type="EMBL" id="KCZ87722.1"/>
    </source>
</evidence>
<dbReference type="SMART" id="SM00965">
    <property type="entry name" value="STN"/>
    <property type="match status" value="1"/>
</dbReference>
<evidence type="ECO:0000256" key="8">
    <source>
        <dbReference type="ARBA" id="ARBA00023136"/>
    </source>
</evidence>
<dbReference type="SUPFAM" id="SSF56935">
    <property type="entry name" value="Porins"/>
    <property type="match status" value="1"/>
</dbReference>
<organism evidence="15 16">
    <name type="scientific">Hyphomonas jannaschiana VP2</name>
    <dbReference type="NCBI Taxonomy" id="1280952"/>
    <lineage>
        <taxon>Bacteria</taxon>
        <taxon>Pseudomonadati</taxon>
        <taxon>Pseudomonadota</taxon>
        <taxon>Alphaproteobacteria</taxon>
        <taxon>Hyphomonadales</taxon>
        <taxon>Hyphomonadaceae</taxon>
        <taxon>Hyphomonas</taxon>
    </lineage>
</organism>
<proteinExistence type="inferred from homology"/>
<dbReference type="PROSITE" id="PS52016">
    <property type="entry name" value="TONB_DEPENDENT_REC_3"/>
    <property type="match status" value="1"/>
</dbReference>
<dbReference type="InterPro" id="IPR000531">
    <property type="entry name" value="Beta-barrel_TonB"/>
</dbReference>
<evidence type="ECO:0000256" key="3">
    <source>
        <dbReference type="ARBA" id="ARBA00022452"/>
    </source>
</evidence>
<evidence type="ECO:0000256" key="10">
    <source>
        <dbReference type="PROSITE-ProRule" id="PRU01360"/>
    </source>
</evidence>
<dbReference type="STRING" id="1280952.HJA_11999"/>
<dbReference type="RefSeq" id="WP_051597628.1">
    <property type="nucleotide sequence ID" value="NZ_ARYJ01000007.1"/>
</dbReference>
<keyword evidence="4" id="KW-0410">Iron transport</keyword>
<dbReference type="PANTHER" id="PTHR47234:SF3">
    <property type="entry name" value="SECRETIN_TONB SHORT N-TERMINAL DOMAIN-CONTAINING PROTEIN"/>
    <property type="match status" value="1"/>
</dbReference>
<name>A0A059FAU3_9PROT</name>
<dbReference type="CDD" id="cd01347">
    <property type="entry name" value="ligand_gated_channel"/>
    <property type="match status" value="1"/>
</dbReference>
<gene>
    <name evidence="15" type="ORF">HJA_11999</name>
</gene>
<dbReference type="InterPro" id="IPR036942">
    <property type="entry name" value="Beta-barrel_TonB_sf"/>
</dbReference>
<feature type="domain" description="Secretin/TonB short N-terminal" evidence="14">
    <location>
        <begin position="45"/>
        <end position="96"/>
    </location>
</feature>
<dbReference type="GO" id="GO:0006826">
    <property type="term" value="P:iron ion transport"/>
    <property type="evidence" value="ECO:0007669"/>
    <property type="project" value="UniProtKB-KW"/>
</dbReference>
<keyword evidence="16" id="KW-1185">Reference proteome</keyword>
<dbReference type="eggNOG" id="COG4771">
    <property type="taxonomic scope" value="Bacteria"/>
</dbReference>
<dbReference type="Pfam" id="PF07715">
    <property type="entry name" value="Plug"/>
    <property type="match status" value="1"/>
</dbReference>
<dbReference type="AlphaFoldDB" id="A0A059FAU3"/>
<keyword evidence="6" id="KW-0408">Iron</keyword>
<evidence type="ECO:0000256" key="13">
    <source>
        <dbReference type="SAM" id="SignalP"/>
    </source>
</evidence>